<reference evidence="1" key="2">
    <citation type="submission" date="2020-09" db="EMBL/GenBank/DDBJ databases">
        <authorList>
            <person name="Sun Q."/>
            <person name="Kim S."/>
        </authorList>
    </citation>
    <scope>NUCLEOTIDE SEQUENCE</scope>
    <source>
        <strain evidence="1">KCTC 23077</strain>
    </source>
</reference>
<organism evidence="1 2">
    <name type="scientific">Cognatilysobacter bugurensis</name>
    <dbReference type="NCBI Taxonomy" id="543356"/>
    <lineage>
        <taxon>Bacteria</taxon>
        <taxon>Pseudomonadati</taxon>
        <taxon>Pseudomonadota</taxon>
        <taxon>Gammaproteobacteria</taxon>
        <taxon>Lysobacterales</taxon>
        <taxon>Lysobacteraceae</taxon>
        <taxon>Cognatilysobacter</taxon>
    </lineage>
</organism>
<evidence type="ECO:0000313" key="2">
    <source>
        <dbReference type="Proteomes" id="UP000646426"/>
    </source>
</evidence>
<gene>
    <name evidence="1" type="ORF">GCM10007067_06600</name>
</gene>
<name>A0A918W654_9GAMM</name>
<dbReference type="EMBL" id="BMYD01000001">
    <property type="protein sequence ID" value="GHA72727.1"/>
    <property type="molecule type" value="Genomic_DNA"/>
</dbReference>
<comment type="caution">
    <text evidence="1">The sequence shown here is derived from an EMBL/GenBank/DDBJ whole genome shotgun (WGS) entry which is preliminary data.</text>
</comment>
<keyword evidence="2" id="KW-1185">Reference proteome</keyword>
<evidence type="ECO:0000313" key="1">
    <source>
        <dbReference type="EMBL" id="GHA72727.1"/>
    </source>
</evidence>
<sequence>MRSTPRSTSYRKFAQQRRVVSGAPLRVRQNRVRIVKALHGTRSRRVSRISIWVMALGQHPVSSA</sequence>
<protein>
    <submittedName>
        <fullName evidence="1">Uncharacterized protein</fullName>
    </submittedName>
</protein>
<accession>A0A918W654</accession>
<reference evidence="1" key="1">
    <citation type="journal article" date="2014" name="Int. J. Syst. Evol. Microbiol.">
        <title>Complete genome sequence of Corynebacterium casei LMG S-19264T (=DSM 44701T), isolated from a smear-ripened cheese.</title>
        <authorList>
            <consortium name="US DOE Joint Genome Institute (JGI-PGF)"/>
            <person name="Walter F."/>
            <person name="Albersmeier A."/>
            <person name="Kalinowski J."/>
            <person name="Ruckert C."/>
        </authorList>
    </citation>
    <scope>NUCLEOTIDE SEQUENCE</scope>
    <source>
        <strain evidence="1">KCTC 23077</strain>
    </source>
</reference>
<proteinExistence type="predicted"/>
<dbReference type="AlphaFoldDB" id="A0A918W654"/>
<dbReference type="Proteomes" id="UP000646426">
    <property type="component" value="Unassembled WGS sequence"/>
</dbReference>